<evidence type="ECO:0000313" key="14">
    <source>
        <dbReference type="Proteomes" id="UP001652628"/>
    </source>
</evidence>
<feature type="domain" description="C2H2-type" evidence="12">
    <location>
        <begin position="359"/>
        <end position="387"/>
    </location>
</feature>
<accession>A0AB40DBC0</accession>
<feature type="domain" description="C2H2-type" evidence="12">
    <location>
        <begin position="187"/>
        <end position="214"/>
    </location>
</feature>
<evidence type="ECO:0000256" key="7">
    <source>
        <dbReference type="ARBA" id="ARBA00023163"/>
    </source>
</evidence>
<evidence type="ECO:0000259" key="12">
    <source>
        <dbReference type="PROSITE" id="PS50157"/>
    </source>
</evidence>
<dbReference type="GO" id="GO:0003677">
    <property type="term" value="F:DNA binding"/>
    <property type="evidence" value="ECO:0007669"/>
    <property type="project" value="UniProtKB-KW"/>
</dbReference>
<dbReference type="PROSITE" id="PS00028">
    <property type="entry name" value="ZINC_FINGER_C2H2_1"/>
    <property type="match status" value="7"/>
</dbReference>
<comment type="subcellular location">
    <subcellularLocation>
        <location evidence="1">Nucleus</location>
    </subcellularLocation>
</comment>
<gene>
    <name evidence="15" type="primary">LOC118877899</name>
</gene>
<dbReference type="SUPFAM" id="SSF57667">
    <property type="entry name" value="beta-beta-alpha zinc fingers"/>
    <property type="match status" value="4"/>
</dbReference>
<evidence type="ECO:0000256" key="4">
    <source>
        <dbReference type="ARBA" id="ARBA00022771"/>
    </source>
</evidence>
<name>A0AB40DBC0_DROSZ</name>
<keyword evidence="5 10" id="KW-0862">Zinc</keyword>
<keyword evidence="3" id="KW-0677">Repeat</keyword>
<dbReference type="Pfam" id="PF07776">
    <property type="entry name" value="zf-AD"/>
    <property type="match status" value="1"/>
</dbReference>
<keyword evidence="4 9" id="KW-0863">Zinc-finger</keyword>
<feature type="region of interest" description="Disordered" evidence="11">
    <location>
        <begin position="121"/>
        <end position="151"/>
    </location>
</feature>
<feature type="domain" description="C2H2-type" evidence="12">
    <location>
        <begin position="161"/>
        <end position="188"/>
    </location>
</feature>
<dbReference type="Pfam" id="PF00096">
    <property type="entry name" value="zf-C2H2"/>
    <property type="match status" value="3"/>
</dbReference>
<feature type="binding site" evidence="10">
    <location>
        <position position="58"/>
    </location>
    <ligand>
        <name>Zn(2+)</name>
        <dbReference type="ChEBI" id="CHEBI:29105"/>
    </ligand>
</feature>
<keyword evidence="2 10" id="KW-0479">Metal-binding</keyword>
<evidence type="ECO:0000256" key="5">
    <source>
        <dbReference type="ARBA" id="ARBA00022833"/>
    </source>
</evidence>
<feature type="binding site" evidence="10">
    <location>
        <position position="5"/>
    </location>
    <ligand>
        <name>Zn(2+)</name>
        <dbReference type="ChEBI" id="CHEBI:29105"/>
    </ligand>
</feature>
<feature type="domain" description="C2H2-type" evidence="12">
    <location>
        <begin position="215"/>
        <end position="242"/>
    </location>
</feature>
<keyword evidence="6" id="KW-0805">Transcription regulation</keyword>
<feature type="domain" description="C2H2-type" evidence="12">
    <location>
        <begin position="331"/>
        <end position="358"/>
    </location>
</feature>
<feature type="binding site" evidence="10">
    <location>
        <position position="61"/>
    </location>
    <ligand>
        <name>Zn(2+)</name>
        <dbReference type="ChEBI" id="CHEBI:29105"/>
    </ligand>
</feature>
<dbReference type="InterPro" id="IPR013087">
    <property type="entry name" value="Znf_C2H2_type"/>
</dbReference>
<dbReference type="Pfam" id="PF13912">
    <property type="entry name" value="zf-C2H2_6"/>
    <property type="match status" value="2"/>
</dbReference>
<evidence type="ECO:0000259" key="13">
    <source>
        <dbReference type="PROSITE" id="PS51915"/>
    </source>
</evidence>
<dbReference type="SMART" id="SM00355">
    <property type="entry name" value="ZnF_C2H2"/>
    <property type="match status" value="8"/>
</dbReference>
<dbReference type="PANTHER" id="PTHR47772">
    <property type="entry name" value="ZINC FINGER PROTEIN 200"/>
    <property type="match status" value="1"/>
</dbReference>
<dbReference type="Gene3D" id="3.30.160.60">
    <property type="entry name" value="Classic Zinc Finger"/>
    <property type="match status" value="6"/>
</dbReference>
<dbReference type="InterPro" id="IPR012934">
    <property type="entry name" value="Znf_AD"/>
</dbReference>
<evidence type="ECO:0000313" key="15">
    <source>
        <dbReference type="RefSeq" id="XP_065721561.2"/>
    </source>
</evidence>
<evidence type="ECO:0000256" key="8">
    <source>
        <dbReference type="ARBA" id="ARBA00023242"/>
    </source>
</evidence>
<dbReference type="InterPro" id="IPR050636">
    <property type="entry name" value="C2H2-ZF_domain-containing"/>
</dbReference>
<dbReference type="RefSeq" id="XP_065721561.2">
    <property type="nucleotide sequence ID" value="XM_065865489.2"/>
</dbReference>
<dbReference type="Gene3D" id="3.40.1800.20">
    <property type="match status" value="1"/>
</dbReference>
<dbReference type="Pfam" id="PF13894">
    <property type="entry name" value="zf-C2H2_4"/>
    <property type="match status" value="1"/>
</dbReference>
<dbReference type="GO" id="GO:0008270">
    <property type="term" value="F:zinc ion binding"/>
    <property type="evidence" value="ECO:0007669"/>
    <property type="project" value="UniProtKB-UniRule"/>
</dbReference>
<evidence type="ECO:0000256" key="9">
    <source>
        <dbReference type="PROSITE-ProRule" id="PRU00042"/>
    </source>
</evidence>
<protein>
    <submittedName>
        <fullName evidence="15">Zinc finger protein OZF</fullName>
    </submittedName>
</protein>
<feature type="domain" description="C2H2-type" evidence="12">
    <location>
        <begin position="243"/>
        <end position="265"/>
    </location>
</feature>
<evidence type="ECO:0000256" key="3">
    <source>
        <dbReference type="ARBA" id="ARBA00022737"/>
    </source>
</evidence>
<proteinExistence type="predicted"/>
<dbReference type="GO" id="GO:0045892">
    <property type="term" value="P:negative regulation of DNA-templated transcription"/>
    <property type="evidence" value="ECO:0007669"/>
    <property type="project" value="UniProtKB-ARBA"/>
</dbReference>
<dbReference type="SUPFAM" id="SSF57716">
    <property type="entry name" value="Glucocorticoid receptor-like (DNA-binding domain)"/>
    <property type="match status" value="1"/>
</dbReference>
<dbReference type="PROSITE" id="PS50157">
    <property type="entry name" value="ZINC_FINGER_C2H2_2"/>
    <property type="match status" value="8"/>
</dbReference>
<feature type="domain" description="C2H2-type" evidence="12">
    <location>
        <begin position="303"/>
        <end position="330"/>
    </location>
</feature>
<feature type="domain" description="ZAD" evidence="13">
    <location>
        <begin position="3"/>
        <end position="85"/>
    </location>
</feature>
<dbReference type="Proteomes" id="UP001652628">
    <property type="component" value="Chromosome 3"/>
</dbReference>
<feature type="binding site" evidence="10">
    <location>
        <position position="8"/>
    </location>
    <ligand>
        <name>Zn(2+)</name>
        <dbReference type="ChEBI" id="CHEBI:29105"/>
    </ligand>
</feature>
<dbReference type="InterPro" id="IPR036236">
    <property type="entry name" value="Znf_C2H2_sf"/>
</dbReference>
<dbReference type="GeneID" id="118877899"/>
<reference evidence="15" key="1">
    <citation type="submission" date="2025-08" db="UniProtKB">
        <authorList>
            <consortium name="RefSeq"/>
        </authorList>
    </citation>
    <scope>IDENTIFICATION</scope>
</reference>
<dbReference type="PANTHER" id="PTHR47772:SF13">
    <property type="entry name" value="GASTRULA ZINC FINGER PROTEIN XLCGF49.1-LIKE-RELATED"/>
    <property type="match status" value="1"/>
</dbReference>
<evidence type="ECO:0000256" key="2">
    <source>
        <dbReference type="ARBA" id="ARBA00022723"/>
    </source>
</evidence>
<dbReference type="GO" id="GO:0005634">
    <property type="term" value="C:nucleus"/>
    <property type="evidence" value="ECO:0007669"/>
    <property type="project" value="UniProtKB-SubCell"/>
</dbReference>
<keyword evidence="7" id="KW-0804">Transcription</keyword>
<evidence type="ECO:0000256" key="6">
    <source>
        <dbReference type="ARBA" id="ARBA00023015"/>
    </source>
</evidence>
<dbReference type="AlphaFoldDB" id="A0AB40DBC0"/>
<dbReference type="SMART" id="SM00868">
    <property type="entry name" value="zf-AD"/>
    <property type="match status" value="1"/>
</dbReference>
<keyword evidence="8" id="KW-0539">Nucleus</keyword>
<evidence type="ECO:0000256" key="1">
    <source>
        <dbReference type="ARBA" id="ARBA00004123"/>
    </source>
</evidence>
<evidence type="ECO:0000256" key="10">
    <source>
        <dbReference type="PROSITE-ProRule" id="PRU01263"/>
    </source>
</evidence>
<dbReference type="PROSITE" id="PS51915">
    <property type="entry name" value="ZAD"/>
    <property type="match status" value="1"/>
</dbReference>
<organism evidence="14 15">
    <name type="scientific">Drosophila suzukii</name>
    <name type="common">Spotted-wing drosophila fruit fly</name>
    <dbReference type="NCBI Taxonomy" id="28584"/>
    <lineage>
        <taxon>Eukaryota</taxon>
        <taxon>Metazoa</taxon>
        <taxon>Ecdysozoa</taxon>
        <taxon>Arthropoda</taxon>
        <taxon>Hexapoda</taxon>
        <taxon>Insecta</taxon>
        <taxon>Pterygota</taxon>
        <taxon>Neoptera</taxon>
        <taxon>Endopterygota</taxon>
        <taxon>Diptera</taxon>
        <taxon>Brachycera</taxon>
        <taxon>Muscomorpha</taxon>
        <taxon>Ephydroidea</taxon>
        <taxon>Drosophilidae</taxon>
        <taxon>Drosophila</taxon>
        <taxon>Sophophora</taxon>
    </lineage>
</organism>
<evidence type="ECO:0000256" key="11">
    <source>
        <dbReference type="SAM" id="MobiDB-lite"/>
    </source>
</evidence>
<feature type="domain" description="C2H2-type" evidence="12">
    <location>
        <begin position="275"/>
        <end position="302"/>
    </location>
</feature>
<sequence length="392" mass="45578">MEDLCRICGGHSTTLVSIFDDEGQQGLEGEVEPHLAEMVRSCADVQLDPDDSLPQKICIACVHDARTAYGFKRRCEESYRKFYLALSNQQFIKEEPNEDYLVIEDLFDGDLNVKEEFIDETPEDPPFQEEPPKIATKKSEPQPKVTTRAIRQPKARKKLSIKCELCIKEFTHQRNLLEHMKIHSNSHVCKDCGERFLFKSDLDKHLCYHTSESTVECPVCLKVFSNTQNLDKHKCAEIEERPFQCPHCPQTFSQDQQLKAHLLLHPDPSLSEGPHRCSYCQTAFFNKSALKVHIHAHMGERPYSCSYCASNFRSRQALMVHTRTHTGEKPYKCPHCPKTYSDISNMAKHRRRHTDERPYKCSICPQDFREKHHLKRHFLGKHRDDEQPLELE</sequence>
<keyword evidence="14" id="KW-1185">Reference proteome</keyword>